<evidence type="ECO:0000313" key="4">
    <source>
        <dbReference type="Proteomes" id="UP000317835"/>
    </source>
</evidence>
<dbReference type="KEGG" id="tpla:ElP_42160"/>
<sequence length="463" mass="50762" precursor="true">MELRRSRALIALVVAAGVCPAAPGQEPEPEPKAAESAGDGGSPGVRAVVRDDPGQAEAPRPSNLYMVVRTESFQDSRELEDKIRLAAEAIGDTQARPEARPISRVTYEELKKILDPGAPGNPFEGDSGRAVARGGDVIITPYVGDDSTWEINTGDPDLRLLKLELLAGDGGSPPKIYETAPKNEVGAPLSYYKPGLYLLRLESNSPPKSATLTLQHAKEEGTRTSSLSWPVSDRYFIVSITDFASDPRRLTETLKDASIMGTPYSTVSPVTTTSLLLADLRPEAGGTGVGWTSNVMTVNIPNPEGIVTSRVWALFPLTREQRDKALRDLEEKVLAESYTVVPKHIRSQSVSASPVDPSDPSKGFEPYPIRPQSEPKWYELAGNGKTFTGKFAVEDIPGWKEKDRLPECYWLLVYEFGDGDRARPNRVRKELTVDGTTEEVQVYAYDQEVSDWPTGIRRLRVPE</sequence>
<feature type="region of interest" description="Disordered" evidence="1">
    <location>
        <begin position="20"/>
        <end position="60"/>
    </location>
</feature>
<evidence type="ECO:0000256" key="2">
    <source>
        <dbReference type="SAM" id="SignalP"/>
    </source>
</evidence>
<feature type="compositionally biased region" description="Low complexity" evidence="1">
    <location>
        <begin position="348"/>
        <end position="361"/>
    </location>
</feature>
<keyword evidence="4" id="KW-1185">Reference proteome</keyword>
<accession>A0A518H623</accession>
<proteinExistence type="predicted"/>
<dbReference type="EMBL" id="CP036426">
    <property type="protein sequence ID" value="QDV36296.1"/>
    <property type="molecule type" value="Genomic_DNA"/>
</dbReference>
<gene>
    <name evidence="3" type="ORF">ElP_42160</name>
</gene>
<dbReference type="Proteomes" id="UP000317835">
    <property type="component" value="Chromosome"/>
</dbReference>
<evidence type="ECO:0000313" key="3">
    <source>
        <dbReference type="EMBL" id="QDV36296.1"/>
    </source>
</evidence>
<feature type="region of interest" description="Disordered" evidence="1">
    <location>
        <begin position="348"/>
        <end position="368"/>
    </location>
</feature>
<reference evidence="3 4" key="1">
    <citation type="submission" date="2019-02" db="EMBL/GenBank/DDBJ databases">
        <title>Deep-cultivation of Planctomycetes and their phenomic and genomic characterization uncovers novel biology.</title>
        <authorList>
            <person name="Wiegand S."/>
            <person name="Jogler M."/>
            <person name="Boedeker C."/>
            <person name="Pinto D."/>
            <person name="Vollmers J."/>
            <person name="Rivas-Marin E."/>
            <person name="Kohn T."/>
            <person name="Peeters S.H."/>
            <person name="Heuer A."/>
            <person name="Rast P."/>
            <person name="Oberbeckmann S."/>
            <person name="Bunk B."/>
            <person name="Jeske O."/>
            <person name="Meyerdierks A."/>
            <person name="Storesund J.E."/>
            <person name="Kallscheuer N."/>
            <person name="Luecker S."/>
            <person name="Lage O.M."/>
            <person name="Pohl T."/>
            <person name="Merkel B.J."/>
            <person name="Hornburger P."/>
            <person name="Mueller R.-W."/>
            <person name="Bruemmer F."/>
            <person name="Labrenz M."/>
            <person name="Spormann A.M."/>
            <person name="Op den Camp H."/>
            <person name="Overmann J."/>
            <person name="Amann R."/>
            <person name="Jetten M.S.M."/>
            <person name="Mascher T."/>
            <person name="Medema M.H."/>
            <person name="Devos D.P."/>
            <person name="Kaster A.-K."/>
            <person name="Ovreas L."/>
            <person name="Rohde M."/>
            <person name="Galperin M.Y."/>
            <person name="Jogler C."/>
        </authorList>
    </citation>
    <scope>NUCLEOTIDE SEQUENCE [LARGE SCALE GENOMIC DNA]</scope>
    <source>
        <strain evidence="3 4">ElP</strain>
    </source>
</reference>
<keyword evidence="2" id="KW-0732">Signal</keyword>
<organism evidence="3 4">
    <name type="scientific">Tautonia plasticadhaerens</name>
    <dbReference type="NCBI Taxonomy" id="2527974"/>
    <lineage>
        <taxon>Bacteria</taxon>
        <taxon>Pseudomonadati</taxon>
        <taxon>Planctomycetota</taxon>
        <taxon>Planctomycetia</taxon>
        <taxon>Isosphaerales</taxon>
        <taxon>Isosphaeraceae</taxon>
        <taxon>Tautonia</taxon>
    </lineage>
</organism>
<name>A0A518H623_9BACT</name>
<dbReference type="AlphaFoldDB" id="A0A518H623"/>
<feature type="chain" id="PRO_5022052192" evidence="2">
    <location>
        <begin position="22"/>
        <end position="463"/>
    </location>
</feature>
<evidence type="ECO:0000256" key="1">
    <source>
        <dbReference type="SAM" id="MobiDB-lite"/>
    </source>
</evidence>
<feature type="signal peptide" evidence="2">
    <location>
        <begin position="1"/>
        <end position="21"/>
    </location>
</feature>
<protein>
    <submittedName>
        <fullName evidence="3">Uncharacterized protein</fullName>
    </submittedName>
</protein>
<dbReference type="RefSeq" id="WP_145272449.1">
    <property type="nucleotide sequence ID" value="NZ_CP036426.1"/>
</dbReference>